<proteinExistence type="predicted"/>
<accession>A0ABS4G7B8</accession>
<dbReference type="Proteomes" id="UP001519271">
    <property type="component" value="Unassembled WGS sequence"/>
</dbReference>
<protein>
    <submittedName>
        <fullName evidence="1">Uncharacterized protein</fullName>
    </submittedName>
</protein>
<keyword evidence="2" id="KW-1185">Reference proteome</keyword>
<comment type="caution">
    <text evidence="1">The sequence shown here is derived from an EMBL/GenBank/DDBJ whole genome shotgun (WGS) entry which is preliminary data.</text>
</comment>
<name>A0ABS4G7B8_9CLOT</name>
<reference evidence="1 2" key="1">
    <citation type="submission" date="2021-03" db="EMBL/GenBank/DDBJ databases">
        <title>Genomic Encyclopedia of Type Strains, Phase IV (KMG-IV): sequencing the most valuable type-strain genomes for metagenomic binning, comparative biology and taxonomic classification.</title>
        <authorList>
            <person name="Goeker M."/>
        </authorList>
    </citation>
    <scope>NUCLEOTIDE SEQUENCE [LARGE SCALE GENOMIC DNA]</scope>
    <source>
        <strain evidence="1 2">DSM 6139</strain>
    </source>
</reference>
<sequence length="173" mass="19715">MIKFRYSDGHICKDCYKAASRNFTETVREKSLEDISSIIDNSMRVSLDEDFQVSAKIGNFILIDKKRGKFSIVSRKNDFDISRIYRFDDVKHHEIITIPKLSAEELKLPTGNSDKIIKSLSVKLAFNSDGKKEEIVVASTPMRLNSRAFKMSLDFANRISAEFDKHVSANNVS</sequence>
<gene>
    <name evidence="1" type="ORF">J2Z34_002975</name>
</gene>
<evidence type="ECO:0000313" key="2">
    <source>
        <dbReference type="Proteomes" id="UP001519271"/>
    </source>
</evidence>
<evidence type="ECO:0000313" key="1">
    <source>
        <dbReference type="EMBL" id="MBP1920463.1"/>
    </source>
</evidence>
<organism evidence="1 2">
    <name type="scientific">Youngiibacter multivorans</name>
    <dbReference type="NCBI Taxonomy" id="937251"/>
    <lineage>
        <taxon>Bacteria</taxon>
        <taxon>Bacillati</taxon>
        <taxon>Bacillota</taxon>
        <taxon>Clostridia</taxon>
        <taxon>Eubacteriales</taxon>
        <taxon>Clostridiaceae</taxon>
        <taxon>Youngiibacter</taxon>
    </lineage>
</organism>
<dbReference type="EMBL" id="JAGGKC010000030">
    <property type="protein sequence ID" value="MBP1920463.1"/>
    <property type="molecule type" value="Genomic_DNA"/>
</dbReference>